<gene>
    <name evidence="1" type="ORF">SASPL_148430</name>
</gene>
<reference evidence="1" key="1">
    <citation type="submission" date="2018-01" db="EMBL/GenBank/DDBJ databases">
        <authorList>
            <person name="Mao J.F."/>
        </authorList>
    </citation>
    <scope>NUCLEOTIDE SEQUENCE</scope>
    <source>
        <strain evidence="1">Huo1</strain>
        <tissue evidence="1">Leaf</tissue>
    </source>
</reference>
<dbReference type="EMBL" id="PNBA02000019">
    <property type="protein sequence ID" value="KAG6390691.1"/>
    <property type="molecule type" value="Genomic_DNA"/>
</dbReference>
<dbReference type="Proteomes" id="UP000298416">
    <property type="component" value="Unassembled WGS sequence"/>
</dbReference>
<name>A0A8X8WAT1_SALSN</name>
<comment type="caution">
    <text evidence="1">The sequence shown here is derived from an EMBL/GenBank/DDBJ whole genome shotgun (WGS) entry which is preliminary data.</text>
</comment>
<reference evidence="1" key="2">
    <citation type="submission" date="2020-08" db="EMBL/GenBank/DDBJ databases">
        <title>Plant Genome Project.</title>
        <authorList>
            <person name="Zhang R.-G."/>
        </authorList>
    </citation>
    <scope>NUCLEOTIDE SEQUENCE</scope>
    <source>
        <strain evidence="1">Huo1</strain>
        <tissue evidence="1">Leaf</tissue>
    </source>
</reference>
<keyword evidence="2" id="KW-1185">Reference proteome</keyword>
<proteinExistence type="predicted"/>
<protein>
    <submittedName>
        <fullName evidence="1">Uncharacterized protein</fullName>
    </submittedName>
</protein>
<accession>A0A8X8WAT1</accession>
<evidence type="ECO:0000313" key="1">
    <source>
        <dbReference type="EMBL" id="KAG6390691.1"/>
    </source>
</evidence>
<sequence>MLNTSVGTLQINDLWYDWPNGRNVNIIYKQLGEILYDVEWNNGTSYYYTLDSTKQCSTVHFPVGIPRPDFLDGANYLGQHYRDGFLCNLWEKVDFIWYYEDVLTLRPVAFDFYSGMTIQVMTFEVGKVLDESNWQAPVYCFEGADHPLPESPFGLMRLRDV</sequence>
<dbReference type="AlphaFoldDB" id="A0A8X8WAT1"/>
<evidence type="ECO:0000313" key="2">
    <source>
        <dbReference type="Proteomes" id="UP000298416"/>
    </source>
</evidence>
<organism evidence="1">
    <name type="scientific">Salvia splendens</name>
    <name type="common">Scarlet sage</name>
    <dbReference type="NCBI Taxonomy" id="180675"/>
    <lineage>
        <taxon>Eukaryota</taxon>
        <taxon>Viridiplantae</taxon>
        <taxon>Streptophyta</taxon>
        <taxon>Embryophyta</taxon>
        <taxon>Tracheophyta</taxon>
        <taxon>Spermatophyta</taxon>
        <taxon>Magnoliopsida</taxon>
        <taxon>eudicotyledons</taxon>
        <taxon>Gunneridae</taxon>
        <taxon>Pentapetalae</taxon>
        <taxon>asterids</taxon>
        <taxon>lamiids</taxon>
        <taxon>Lamiales</taxon>
        <taxon>Lamiaceae</taxon>
        <taxon>Nepetoideae</taxon>
        <taxon>Mentheae</taxon>
        <taxon>Salviinae</taxon>
        <taxon>Salvia</taxon>
        <taxon>Salvia subgen. Calosphace</taxon>
        <taxon>core Calosphace</taxon>
    </lineage>
</organism>
<dbReference type="PANTHER" id="PTHR33880:SF12">
    <property type="entry name" value="TRANSFERRING GLYCOSYL GROUPS, PUTATIVE-RELATED"/>
    <property type="match status" value="1"/>
</dbReference>
<dbReference type="PANTHER" id="PTHR33880">
    <property type="entry name" value="EXPRESSED PROTEIN"/>
    <property type="match status" value="1"/>
</dbReference>
<dbReference type="InterPro" id="IPR038941">
    <property type="entry name" value="At4g14100-like"/>
</dbReference>